<feature type="transmembrane region" description="Helical" evidence="1">
    <location>
        <begin position="114"/>
        <end position="135"/>
    </location>
</feature>
<keyword evidence="1" id="KW-1133">Transmembrane helix</keyword>
<evidence type="ECO:0000313" key="2">
    <source>
        <dbReference type="EMBL" id="KRN98721.1"/>
    </source>
</evidence>
<dbReference type="InterPro" id="IPR004676">
    <property type="entry name" value="Cd-R_transporter"/>
</dbReference>
<dbReference type="Proteomes" id="UP000051006">
    <property type="component" value="Unassembled WGS sequence"/>
</dbReference>
<evidence type="ECO:0000313" key="3">
    <source>
        <dbReference type="Proteomes" id="UP000051006"/>
    </source>
</evidence>
<reference evidence="2 3" key="1">
    <citation type="journal article" date="2015" name="Genome Announc.">
        <title>Expanding the biotechnology potential of lactobacilli through comparative genomics of 213 strains and associated genera.</title>
        <authorList>
            <person name="Sun Z."/>
            <person name="Harris H.M."/>
            <person name="McCann A."/>
            <person name="Guo C."/>
            <person name="Argimon S."/>
            <person name="Zhang W."/>
            <person name="Yang X."/>
            <person name="Jeffery I.B."/>
            <person name="Cooney J.C."/>
            <person name="Kagawa T.F."/>
            <person name="Liu W."/>
            <person name="Song Y."/>
            <person name="Salvetti E."/>
            <person name="Wrobel A."/>
            <person name="Rasinkangas P."/>
            <person name="Parkhill J."/>
            <person name="Rea M.C."/>
            <person name="O'Sullivan O."/>
            <person name="Ritari J."/>
            <person name="Douillard F.P."/>
            <person name="Paul Ross R."/>
            <person name="Yang R."/>
            <person name="Briner A.E."/>
            <person name="Felis G.E."/>
            <person name="de Vos W.M."/>
            <person name="Barrangou R."/>
            <person name="Klaenhammer T.R."/>
            <person name="Caufield P.W."/>
            <person name="Cui Y."/>
            <person name="Zhang H."/>
            <person name="O'Toole P.W."/>
        </authorList>
    </citation>
    <scope>NUCLEOTIDE SEQUENCE [LARGE SCALE GENOMIC DNA]</scope>
    <source>
        <strain evidence="2 3">DSM 24716</strain>
    </source>
</reference>
<keyword evidence="1" id="KW-0812">Transmembrane</keyword>
<feature type="transmembrane region" description="Helical" evidence="1">
    <location>
        <begin position="141"/>
        <end position="162"/>
    </location>
</feature>
<feature type="transmembrane region" description="Helical" evidence="1">
    <location>
        <begin position="51"/>
        <end position="68"/>
    </location>
</feature>
<feature type="transmembrane region" description="Helical" evidence="1">
    <location>
        <begin position="182"/>
        <end position="203"/>
    </location>
</feature>
<sequence length="205" mass="22900">MLLVTYVYDDIFSGGDILNYWILALTFISVNLDFFFMLIFLLKKYKLSKVMIGYLLGNIILLTASFVIGKALAAFLPEWLLGILGILPIYMAFHDDDDDDGEKATHKSEIWTVLITYLSVCAGCNLSIFLPVLVGETVTNFLITLVFIGALTILAVLVIKLVADIPAVSNMMEKHGEKLMKICYVLIGLYVFWDSGLISHLIALF</sequence>
<gene>
    <name evidence="2" type="ORF">IV57_GL000833</name>
</gene>
<keyword evidence="3" id="KW-1185">Reference proteome</keyword>
<evidence type="ECO:0000256" key="1">
    <source>
        <dbReference type="SAM" id="Phobius"/>
    </source>
</evidence>
<dbReference type="AlphaFoldDB" id="A0A0R2LBA6"/>
<dbReference type="EMBL" id="JQCF01000018">
    <property type="protein sequence ID" value="KRN98721.1"/>
    <property type="molecule type" value="Genomic_DNA"/>
</dbReference>
<keyword evidence="1" id="KW-0472">Membrane</keyword>
<protein>
    <submittedName>
        <fullName evidence="2">Integral membrane protein</fullName>
    </submittedName>
</protein>
<comment type="caution">
    <text evidence="2">The sequence shown here is derived from an EMBL/GenBank/DDBJ whole genome shotgun (WGS) entry which is preliminary data.</text>
</comment>
<proteinExistence type="predicted"/>
<dbReference type="STRING" id="993692.IV57_GL000833"/>
<feature type="transmembrane region" description="Helical" evidence="1">
    <location>
        <begin position="20"/>
        <end position="42"/>
    </location>
</feature>
<name>A0A0R2LBA6_9LACO</name>
<dbReference type="Pfam" id="PF03596">
    <property type="entry name" value="Cad"/>
    <property type="match status" value="1"/>
</dbReference>
<feature type="transmembrane region" description="Helical" evidence="1">
    <location>
        <begin position="74"/>
        <end position="93"/>
    </location>
</feature>
<organism evidence="2 3">
    <name type="scientific">Companilactobacillus kimchiensis</name>
    <dbReference type="NCBI Taxonomy" id="993692"/>
    <lineage>
        <taxon>Bacteria</taxon>
        <taxon>Bacillati</taxon>
        <taxon>Bacillota</taxon>
        <taxon>Bacilli</taxon>
        <taxon>Lactobacillales</taxon>
        <taxon>Lactobacillaceae</taxon>
        <taxon>Companilactobacillus</taxon>
    </lineage>
</organism>
<dbReference type="PATRIC" id="fig|993692.3.peg.841"/>
<accession>A0A0R2LBA6</accession>